<dbReference type="InParanoid" id="A0A2H3C8Q2"/>
<dbReference type="Proteomes" id="UP000217790">
    <property type="component" value="Unassembled WGS sequence"/>
</dbReference>
<protein>
    <submittedName>
        <fullName evidence="2">Uncharacterized protein</fullName>
    </submittedName>
</protein>
<keyword evidence="3" id="KW-1185">Reference proteome</keyword>
<sequence>MVEGSGQPPQPGPQTPEELAQHYAAALLQIAQLRNSENTLRDQLTAAQNVNRGRPPGRQLDPDRYSVARPLAWTGPPASGPTSTWDENAPPATAGIKPVLIEKPQKFARKHDDIERFVGDCIMYFKVF</sequence>
<proteinExistence type="predicted"/>
<accession>A0A2H3C8Q2</accession>
<reference evidence="3" key="1">
    <citation type="journal article" date="2017" name="Nat. Ecol. Evol.">
        <title>Genome expansion and lineage-specific genetic innovations in the forest pathogenic fungi Armillaria.</title>
        <authorList>
            <person name="Sipos G."/>
            <person name="Prasanna A.N."/>
            <person name="Walter M.C."/>
            <person name="O'Connor E."/>
            <person name="Balint B."/>
            <person name="Krizsan K."/>
            <person name="Kiss B."/>
            <person name="Hess J."/>
            <person name="Varga T."/>
            <person name="Slot J."/>
            <person name="Riley R."/>
            <person name="Boka B."/>
            <person name="Rigling D."/>
            <person name="Barry K."/>
            <person name="Lee J."/>
            <person name="Mihaltcheva S."/>
            <person name="LaButti K."/>
            <person name="Lipzen A."/>
            <person name="Waldron R."/>
            <person name="Moloney N.M."/>
            <person name="Sperisen C."/>
            <person name="Kredics L."/>
            <person name="Vagvoelgyi C."/>
            <person name="Patrignani A."/>
            <person name="Fitzpatrick D."/>
            <person name="Nagy I."/>
            <person name="Doyle S."/>
            <person name="Anderson J.B."/>
            <person name="Grigoriev I.V."/>
            <person name="Gueldener U."/>
            <person name="Muensterkoetter M."/>
            <person name="Nagy L.G."/>
        </authorList>
    </citation>
    <scope>NUCLEOTIDE SEQUENCE [LARGE SCALE GENOMIC DNA]</scope>
    <source>
        <strain evidence="3">Ar21-2</strain>
    </source>
</reference>
<evidence type="ECO:0000313" key="3">
    <source>
        <dbReference type="Proteomes" id="UP000217790"/>
    </source>
</evidence>
<dbReference type="OrthoDB" id="3068543at2759"/>
<feature type="region of interest" description="Disordered" evidence="1">
    <location>
        <begin position="69"/>
        <end position="97"/>
    </location>
</feature>
<dbReference type="AlphaFoldDB" id="A0A2H3C8Q2"/>
<gene>
    <name evidence="2" type="ORF">ARMGADRAFT_1040803</name>
</gene>
<evidence type="ECO:0000313" key="2">
    <source>
        <dbReference type="EMBL" id="PBK79449.1"/>
    </source>
</evidence>
<name>A0A2H3C8Q2_ARMGA</name>
<organism evidence="2 3">
    <name type="scientific">Armillaria gallica</name>
    <name type="common">Bulbous honey fungus</name>
    <name type="synonym">Armillaria bulbosa</name>
    <dbReference type="NCBI Taxonomy" id="47427"/>
    <lineage>
        <taxon>Eukaryota</taxon>
        <taxon>Fungi</taxon>
        <taxon>Dikarya</taxon>
        <taxon>Basidiomycota</taxon>
        <taxon>Agaricomycotina</taxon>
        <taxon>Agaricomycetes</taxon>
        <taxon>Agaricomycetidae</taxon>
        <taxon>Agaricales</taxon>
        <taxon>Marasmiineae</taxon>
        <taxon>Physalacriaceae</taxon>
        <taxon>Armillaria</taxon>
    </lineage>
</organism>
<dbReference type="EMBL" id="KZ293775">
    <property type="protein sequence ID" value="PBK79449.1"/>
    <property type="molecule type" value="Genomic_DNA"/>
</dbReference>
<evidence type="ECO:0000256" key="1">
    <source>
        <dbReference type="SAM" id="MobiDB-lite"/>
    </source>
</evidence>
<feature type="region of interest" description="Disordered" evidence="1">
    <location>
        <begin position="1"/>
        <end position="20"/>
    </location>
</feature>